<dbReference type="InterPro" id="IPR015915">
    <property type="entry name" value="Kelch-typ_b-propeller"/>
</dbReference>
<keyword evidence="2" id="KW-0677">Repeat</keyword>
<dbReference type="Gene3D" id="2.120.10.80">
    <property type="entry name" value="Kelch-type beta propeller"/>
    <property type="match status" value="1"/>
</dbReference>
<evidence type="ECO:0000313" key="3">
    <source>
        <dbReference type="EMBL" id="KAA8877391.1"/>
    </source>
</evidence>
<keyword evidence="1" id="KW-0880">Kelch repeat</keyword>
<comment type="caution">
    <text evidence="3">The sequence shown here is derived from an EMBL/GenBank/DDBJ whole genome shotgun (WGS) entry which is preliminary data.</text>
</comment>
<reference evidence="3 4" key="1">
    <citation type="submission" date="2019-09" db="EMBL/GenBank/DDBJ databases">
        <authorList>
            <person name="Wang X."/>
        </authorList>
    </citation>
    <scope>NUCLEOTIDE SEQUENCE [LARGE SCALE GENOMIC DNA]</scope>
    <source>
        <strain evidence="3 4">CICC 11023</strain>
    </source>
</reference>
<evidence type="ECO:0000256" key="2">
    <source>
        <dbReference type="ARBA" id="ARBA00022737"/>
    </source>
</evidence>
<accession>A0A5N0DNZ0</accession>
<dbReference type="Proteomes" id="UP000323876">
    <property type="component" value="Unassembled WGS sequence"/>
</dbReference>
<evidence type="ECO:0000313" key="4">
    <source>
        <dbReference type="Proteomes" id="UP000323876"/>
    </source>
</evidence>
<dbReference type="EMBL" id="VXLC01000049">
    <property type="protein sequence ID" value="KAA8877391.1"/>
    <property type="molecule type" value="Genomic_DNA"/>
</dbReference>
<sequence>MRIHPDPLRLRPIPADRQFDRAAAAVPGAWRTLPGTLPQAASWAEPNDTAVRLDDGRVLLAGGEDGRRTALFASMVYDVPTGVGTPIAGRMQTPRRLHTVTKLRDGKVLVTGGVTGAAATPARGINSVELFDPAVGGGAWRPVASMNEPRFSHSATLLTDGSVLVAGGCSARSADTDRALRSAEIYNPATNTWTTVKPMTDIRFGHNAIALTGGKVLVIGGVITIGRGQYAALGYCEIFTPGATPDKGTWAPTASLRTPRKGHQATVLKDGSVLVTGGDVITRSYSSIIDPYSLKSCERFRLDANGVGTWTADADMPWGVSQHRAVALPNSGKVLVIGGTDSGVFDVGYSDTILYTPGAAGAAGTWTIAANMAVGRWAMAAVGLPDDQVFVAGGISRSGAAAPVFGESALTSTAEVYTP</sequence>
<name>A0A5N0DNZ0_9NOCA</name>
<dbReference type="Gene3D" id="2.130.10.80">
    <property type="entry name" value="Galactose oxidase/kelch, beta-propeller"/>
    <property type="match status" value="2"/>
</dbReference>
<keyword evidence="4" id="KW-1185">Reference proteome</keyword>
<protein>
    <submittedName>
        <fullName evidence="3">Kelch-like protein 17</fullName>
    </submittedName>
</protein>
<dbReference type="AlphaFoldDB" id="A0A5N0DNZ0"/>
<proteinExistence type="predicted"/>
<dbReference type="InterPro" id="IPR006652">
    <property type="entry name" value="Kelch_1"/>
</dbReference>
<dbReference type="OrthoDB" id="136365at2"/>
<organism evidence="3 4">
    <name type="scientific">Nocardia colli</name>
    <dbReference type="NCBI Taxonomy" id="2545717"/>
    <lineage>
        <taxon>Bacteria</taxon>
        <taxon>Bacillati</taxon>
        <taxon>Actinomycetota</taxon>
        <taxon>Actinomycetes</taxon>
        <taxon>Mycobacteriales</taxon>
        <taxon>Nocardiaceae</taxon>
        <taxon>Nocardia</taxon>
    </lineage>
</organism>
<dbReference type="InterPro" id="IPR037293">
    <property type="entry name" value="Gal_Oxidase_central_sf"/>
</dbReference>
<dbReference type="SMART" id="SM00612">
    <property type="entry name" value="Kelch"/>
    <property type="match status" value="4"/>
</dbReference>
<dbReference type="SUPFAM" id="SSF50965">
    <property type="entry name" value="Galactose oxidase, central domain"/>
    <property type="match status" value="1"/>
</dbReference>
<dbReference type="InterPro" id="IPR011043">
    <property type="entry name" value="Gal_Oxase/kelch_b-propeller"/>
</dbReference>
<dbReference type="PANTHER" id="PTHR46344:SF27">
    <property type="entry name" value="KELCH REPEAT SUPERFAMILY PROTEIN"/>
    <property type="match status" value="1"/>
</dbReference>
<dbReference type="PANTHER" id="PTHR46344">
    <property type="entry name" value="OS02G0202900 PROTEIN"/>
    <property type="match status" value="1"/>
</dbReference>
<dbReference type="RefSeq" id="WP_150408270.1">
    <property type="nucleotide sequence ID" value="NZ_VXLC01000049.1"/>
</dbReference>
<gene>
    <name evidence="3" type="ORF">F3087_44600</name>
</gene>
<evidence type="ECO:0000256" key="1">
    <source>
        <dbReference type="ARBA" id="ARBA00022441"/>
    </source>
</evidence>
<dbReference type="Pfam" id="PF01344">
    <property type="entry name" value="Kelch_1"/>
    <property type="match status" value="2"/>
</dbReference>